<evidence type="ECO:0000313" key="5">
    <source>
        <dbReference type="Proteomes" id="UP000800200"/>
    </source>
</evidence>
<name>A0A6A6ELA8_9PEZI</name>
<sequence length="300" mass="33783">MPSTRPTSFEEPTIKPGTRPNSFEEPNITLGTHPIFPQRPPPTSLPNPVQEDEDVELGRWLVHTFRDILFNIRRDQEAGKNTRPHLTVDLARLNQMRRLKLQAKLIQQVLHMRYHMTEPKGWEDSLEQYINASKEDDFIQTFTQTCVNKGLNDPFVITTENKGHRALLTTLLDTIPEEERKADGLETITNETFAPPVEPVIGNSPHSTGETRLETIQKQNKEAFIKRLVFSLVGGVFLIAPMWLMVLHNTTYTALISTSVFVTTWAVVAAWQLGDPINVLSTTAAYAAVLVVFVGTNTAT</sequence>
<feature type="domain" description="DUF6594" evidence="3">
    <location>
        <begin position="166"/>
        <end position="291"/>
    </location>
</feature>
<dbReference type="EMBL" id="ML994616">
    <property type="protein sequence ID" value="KAF2191732.1"/>
    <property type="molecule type" value="Genomic_DNA"/>
</dbReference>
<keyword evidence="5" id="KW-1185">Reference proteome</keyword>
<protein>
    <recommendedName>
        <fullName evidence="3">DUF6594 domain-containing protein</fullName>
    </recommendedName>
</protein>
<evidence type="ECO:0000313" key="4">
    <source>
        <dbReference type="EMBL" id="KAF2191732.1"/>
    </source>
</evidence>
<evidence type="ECO:0000259" key="3">
    <source>
        <dbReference type="Pfam" id="PF20237"/>
    </source>
</evidence>
<feature type="region of interest" description="Disordered" evidence="1">
    <location>
        <begin position="1"/>
        <end position="50"/>
    </location>
</feature>
<dbReference type="InterPro" id="IPR046529">
    <property type="entry name" value="DUF6594"/>
</dbReference>
<gene>
    <name evidence="4" type="ORF">K469DRAFT_555567</name>
</gene>
<keyword evidence="2" id="KW-0812">Transmembrane</keyword>
<dbReference type="OrthoDB" id="3546297at2759"/>
<proteinExistence type="predicted"/>
<feature type="transmembrane region" description="Helical" evidence="2">
    <location>
        <begin position="278"/>
        <end position="296"/>
    </location>
</feature>
<dbReference type="Proteomes" id="UP000800200">
    <property type="component" value="Unassembled WGS sequence"/>
</dbReference>
<accession>A0A6A6ELA8</accession>
<organism evidence="4 5">
    <name type="scientific">Zopfia rhizophila CBS 207.26</name>
    <dbReference type="NCBI Taxonomy" id="1314779"/>
    <lineage>
        <taxon>Eukaryota</taxon>
        <taxon>Fungi</taxon>
        <taxon>Dikarya</taxon>
        <taxon>Ascomycota</taxon>
        <taxon>Pezizomycotina</taxon>
        <taxon>Dothideomycetes</taxon>
        <taxon>Dothideomycetes incertae sedis</taxon>
        <taxon>Zopfiaceae</taxon>
        <taxon>Zopfia</taxon>
    </lineage>
</organism>
<evidence type="ECO:0000256" key="1">
    <source>
        <dbReference type="SAM" id="MobiDB-lite"/>
    </source>
</evidence>
<feature type="transmembrane region" description="Helical" evidence="2">
    <location>
        <begin position="228"/>
        <end position="246"/>
    </location>
</feature>
<keyword evidence="2" id="KW-1133">Transmembrane helix</keyword>
<keyword evidence="2" id="KW-0472">Membrane</keyword>
<evidence type="ECO:0000256" key="2">
    <source>
        <dbReference type="SAM" id="Phobius"/>
    </source>
</evidence>
<feature type="transmembrane region" description="Helical" evidence="2">
    <location>
        <begin position="252"/>
        <end position="271"/>
    </location>
</feature>
<reference evidence="4" key="1">
    <citation type="journal article" date="2020" name="Stud. Mycol.">
        <title>101 Dothideomycetes genomes: a test case for predicting lifestyles and emergence of pathogens.</title>
        <authorList>
            <person name="Haridas S."/>
            <person name="Albert R."/>
            <person name="Binder M."/>
            <person name="Bloem J."/>
            <person name="Labutti K."/>
            <person name="Salamov A."/>
            <person name="Andreopoulos B."/>
            <person name="Baker S."/>
            <person name="Barry K."/>
            <person name="Bills G."/>
            <person name="Bluhm B."/>
            <person name="Cannon C."/>
            <person name="Castanera R."/>
            <person name="Culley D."/>
            <person name="Daum C."/>
            <person name="Ezra D."/>
            <person name="Gonzalez J."/>
            <person name="Henrissat B."/>
            <person name="Kuo A."/>
            <person name="Liang C."/>
            <person name="Lipzen A."/>
            <person name="Lutzoni F."/>
            <person name="Magnuson J."/>
            <person name="Mondo S."/>
            <person name="Nolan M."/>
            <person name="Ohm R."/>
            <person name="Pangilinan J."/>
            <person name="Park H.-J."/>
            <person name="Ramirez L."/>
            <person name="Alfaro M."/>
            <person name="Sun H."/>
            <person name="Tritt A."/>
            <person name="Yoshinaga Y."/>
            <person name="Zwiers L.-H."/>
            <person name="Turgeon B."/>
            <person name="Goodwin S."/>
            <person name="Spatafora J."/>
            <person name="Crous P."/>
            <person name="Grigoriev I."/>
        </authorList>
    </citation>
    <scope>NUCLEOTIDE SEQUENCE</scope>
    <source>
        <strain evidence="4">CBS 207.26</strain>
    </source>
</reference>
<dbReference type="Pfam" id="PF20237">
    <property type="entry name" value="DUF6594"/>
    <property type="match status" value="1"/>
</dbReference>
<dbReference type="AlphaFoldDB" id="A0A6A6ELA8"/>